<comment type="caution">
    <text evidence="3">The sequence shown here is derived from an EMBL/GenBank/DDBJ whole genome shotgun (WGS) entry which is preliminary data.</text>
</comment>
<dbReference type="Gene3D" id="2.60.120.650">
    <property type="entry name" value="Cupin"/>
    <property type="match status" value="1"/>
</dbReference>
<dbReference type="RefSeq" id="WP_148782472.1">
    <property type="nucleotide sequence ID" value="NZ_VNHU01000004.1"/>
</dbReference>
<dbReference type="OrthoDB" id="2942327at2"/>
<name>A0A5S5C7Q9_9FLAO</name>
<keyword evidence="1" id="KW-0812">Transmembrane</keyword>
<evidence type="ECO:0000313" key="3">
    <source>
        <dbReference type="EMBL" id="TYP74360.1"/>
    </source>
</evidence>
<sequence length="312" mass="36615">MNDKDNPYYDELFSFIPGIENAGQLPEVDAKTLSESDFHNNWVNKNEACLIKGAVKEWPAWTKWRKPDYWTSFCKDFKIFIYPHRNFNDRDLNNEGRMEMSFYEAAKRFFSNEDKDEVLSLPAEIINEHSFFGPLENDMLTFPFLTNPKSARAYPPNRFFLYKNASTGWHYHDVDETLMCQVKGDKIVALLPPDIPNAHTVTNYLNNEEYMSGKRLDPNMNLKPILVKVMDGDALYIPINWFHAVVPADNQVGVTLAYCWRNSLHKFGNLSNYFVRRTYRQILWPIGPYTFLMPFMGAYSVFSFFTHKLSRR</sequence>
<dbReference type="Pfam" id="PF13621">
    <property type="entry name" value="Cupin_8"/>
    <property type="match status" value="1"/>
</dbReference>
<gene>
    <name evidence="3" type="ORF">BD809_104180</name>
</gene>
<dbReference type="InterPro" id="IPR041667">
    <property type="entry name" value="Cupin_8"/>
</dbReference>
<organism evidence="3 4">
    <name type="scientific">Aquimarina intermedia</name>
    <dbReference type="NCBI Taxonomy" id="350814"/>
    <lineage>
        <taxon>Bacteria</taxon>
        <taxon>Pseudomonadati</taxon>
        <taxon>Bacteroidota</taxon>
        <taxon>Flavobacteriia</taxon>
        <taxon>Flavobacteriales</taxon>
        <taxon>Flavobacteriaceae</taxon>
        <taxon>Aquimarina</taxon>
    </lineage>
</organism>
<keyword evidence="1" id="KW-1133">Transmembrane helix</keyword>
<accession>A0A5S5C7Q9</accession>
<dbReference type="Proteomes" id="UP000324376">
    <property type="component" value="Unassembled WGS sequence"/>
</dbReference>
<dbReference type="InterPro" id="IPR003347">
    <property type="entry name" value="JmjC_dom"/>
</dbReference>
<evidence type="ECO:0000256" key="1">
    <source>
        <dbReference type="SAM" id="Phobius"/>
    </source>
</evidence>
<keyword evidence="1" id="KW-0472">Membrane</keyword>
<dbReference type="PANTHER" id="PTHR12461">
    <property type="entry name" value="HYPOXIA-INDUCIBLE FACTOR 1 ALPHA INHIBITOR-RELATED"/>
    <property type="match status" value="1"/>
</dbReference>
<keyword evidence="4" id="KW-1185">Reference proteome</keyword>
<feature type="domain" description="JmjC" evidence="2">
    <location>
        <begin position="110"/>
        <end position="275"/>
    </location>
</feature>
<proteinExistence type="predicted"/>
<protein>
    <submittedName>
        <fullName evidence="3">Cupin-like domain-containing protein</fullName>
    </submittedName>
</protein>
<dbReference type="PROSITE" id="PS51184">
    <property type="entry name" value="JMJC"/>
    <property type="match status" value="1"/>
</dbReference>
<dbReference type="PANTHER" id="PTHR12461:SF105">
    <property type="entry name" value="HYPOXIA-INDUCIBLE FACTOR 1-ALPHA INHIBITOR"/>
    <property type="match status" value="1"/>
</dbReference>
<reference evidence="3 4" key="1">
    <citation type="submission" date="2019-07" db="EMBL/GenBank/DDBJ databases">
        <title>Genomic Encyclopedia of Archaeal and Bacterial Type Strains, Phase II (KMG-II): from individual species to whole genera.</title>
        <authorList>
            <person name="Goeker M."/>
        </authorList>
    </citation>
    <scope>NUCLEOTIDE SEQUENCE [LARGE SCALE GENOMIC DNA]</scope>
    <source>
        <strain evidence="3 4">DSM 17527</strain>
    </source>
</reference>
<evidence type="ECO:0000313" key="4">
    <source>
        <dbReference type="Proteomes" id="UP000324376"/>
    </source>
</evidence>
<feature type="transmembrane region" description="Helical" evidence="1">
    <location>
        <begin position="282"/>
        <end position="305"/>
    </location>
</feature>
<dbReference type="SUPFAM" id="SSF51197">
    <property type="entry name" value="Clavaminate synthase-like"/>
    <property type="match status" value="1"/>
</dbReference>
<evidence type="ECO:0000259" key="2">
    <source>
        <dbReference type="PROSITE" id="PS51184"/>
    </source>
</evidence>
<dbReference type="EMBL" id="VNHU01000004">
    <property type="protein sequence ID" value="TYP74360.1"/>
    <property type="molecule type" value="Genomic_DNA"/>
</dbReference>
<dbReference type="AlphaFoldDB" id="A0A5S5C7Q9"/>